<dbReference type="STRING" id="106549.A0A540KWS5"/>
<reference evidence="2 3" key="1">
    <citation type="journal article" date="2019" name="G3 (Bethesda)">
        <title>Sequencing of a Wild Apple (Malus baccata) Genome Unravels the Differences Between Cultivated and Wild Apple Species Regarding Disease Resistance and Cold Tolerance.</title>
        <authorList>
            <person name="Chen X."/>
        </authorList>
    </citation>
    <scope>NUCLEOTIDE SEQUENCE [LARGE SCALE GENOMIC DNA]</scope>
    <source>
        <strain evidence="3">cv. Shandingzi</strain>
        <tissue evidence="2">Leaves</tissue>
    </source>
</reference>
<accession>A0A540KWS5</accession>
<name>A0A540KWS5_MALBA</name>
<dbReference type="Pfam" id="PF20750">
    <property type="entry name" value="PAP_NTPase"/>
    <property type="match status" value="1"/>
</dbReference>
<dbReference type="AlphaFoldDB" id="A0A540KWS5"/>
<evidence type="ECO:0000259" key="1">
    <source>
        <dbReference type="Pfam" id="PF20750"/>
    </source>
</evidence>
<dbReference type="InterPro" id="IPR048840">
    <property type="entry name" value="PolA_pol_NTPase"/>
</dbReference>
<organism evidence="2 3">
    <name type="scientific">Malus baccata</name>
    <name type="common">Siberian crab apple</name>
    <name type="synonym">Pyrus baccata</name>
    <dbReference type="NCBI Taxonomy" id="106549"/>
    <lineage>
        <taxon>Eukaryota</taxon>
        <taxon>Viridiplantae</taxon>
        <taxon>Streptophyta</taxon>
        <taxon>Embryophyta</taxon>
        <taxon>Tracheophyta</taxon>
        <taxon>Spermatophyta</taxon>
        <taxon>Magnoliopsida</taxon>
        <taxon>eudicotyledons</taxon>
        <taxon>Gunneridae</taxon>
        <taxon>Pentapetalae</taxon>
        <taxon>rosids</taxon>
        <taxon>fabids</taxon>
        <taxon>Rosales</taxon>
        <taxon>Rosaceae</taxon>
        <taxon>Amygdaloideae</taxon>
        <taxon>Maleae</taxon>
        <taxon>Malus</taxon>
    </lineage>
</organism>
<keyword evidence="3" id="KW-1185">Reference proteome</keyword>
<dbReference type="Proteomes" id="UP000315295">
    <property type="component" value="Unassembled WGS sequence"/>
</dbReference>
<proteinExistence type="predicted"/>
<dbReference type="GO" id="GO:0005634">
    <property type="term" value="C:nucleus"/>
    <property type="evidence" value="ECO:0007669"/>
    <property type="project" value="TreeGrafter"/>
</dbReference>
<dbReference type="GO" id="GO:1990817">
    <property type="term" value="F:poly(A) RNA polymerase activity"/>
    <property type="evidence" value="ECO:0007669"/>
    <property type="project" value="TreeGrafter"/>
</dbReference>
<feature type="domain" description="Poly(A) polymerase nucleotidyltransferase" evidence="1">
    <location>
        <begin position="4"/>
        <end position="59"/>
    </location>
</feature>
<dbReference type="PANTHER" id="PTHR10682:SF22">
    <property type="entry name" value="POLYNUCLEOTIDE ADENYLYLTRANSFERASE"/>
    <property type="match status" value="1"/>
</dbReference>
<comment type="caution">
    <text evidence="2">The sequence shown here is derived from an EMBL/GenBank/DDBJ whole genome shotgun (WGS) entry which is preliminary data.</text>
</comment>
<evidence type="ECO:0000313" key="3">
    <source>
        <dbReference type="Proteomes" id="UP000315295"/>
    </source>
</evidence>
<dbReference type="InterPro" id="IPR043519">
    <property type="entry name" value="NT_sf"/>
</dbReference>
<dbReference type="EMBL" id="VIEB01000896">
    <property type="protein sequence ID" value="TQD78695.1"/>
    <property type="molecule type" value="Genomic_DNA"/>
</dbReference>
<dbReference type="PANTHER" id="PTHR10682">
    <property type="entry name" value="POLY A POLYMERASE"/>
    <property type="match status" value="1"/>
</dbReference>
<gene>
    <name evidence="2" type="ORF">C1H46_035746</name>
</gene>
<protein>
    <recommendedName>
        <fullName evidence="1">Poly(A) polymerase nucleotidyltransferase domain-containing protein</fullName>
    </recommendedName>
</protein>
<dbReference type="Gene3D" id="3.30.460.10">
    <property type="entry name" value="Beta Polymerase, domain 2"/>
    <property type="match status" value="1"/>
</dbReference>
<evidence type="ECO:0000313" key="2">
    <source>
        <dbReference type="EMBL" id="TQD78695.1"/>
    </source>
</evidence>
<sequence>MFWLYENKDEAAKREEVIGRIDQIVKGWVNVKQLTSQRGYTDQMVEDANAVIFTFEFYQFQRLLLVCMFCWNLELASGHWCWICYNFIESVLEDTSNSARALLRVLKLSDVKEENR</sequence>